<organism evidence="3">
    <name type="scientific">Methanothermobacter wolfeii</name>
    <name type="common">Methanobacterium wolfei</name>
    <dbReference type="NCBI Taxonomy" id="145261"/>
    <lineage>
        <taxon>Archaea</taxon>
        <taxon>Methanobacteriati</taxon>
        <taxon>Methanobacteriota</taxon>
        <taxon>Methanomada group</taxon>
        <taxon>Methanobacteria</taxon>
        <taxon>Methanobacteriales</taxon>
        <taxon>Methanobacteriaceae</taxon>
        <taxon>Methanothermobacter</taxon>
    </lineage>
</organism>
<dbReference type="AlphaFoldDB" id="A0A9E7RU08"/>
<evidence type="ECO:0000259" key="1">
    <source>
        <dbReference type="Pfam" id="PF02579"/>
    </source>
</evidence>
<dbReference type="InterPro" id="IPR003731">
    <property type="entry name" value="Di-Nase_FeMo-co_biosynth"/>
</dbReference>
<dbReference type="PANTHER" id="PTHR42983:SF1">
    <property type="entry name" value="IRON-MOLYBDENUM PROTEIN"/>
    <property type="match status" value="1"/>
</dbReference>
<dbReference type="CDD" id="cd00851">
    <property type="entry name" value="MTH1175"/>
    <property type="match status" value="1"/>
</dbReference>
<dbReference type="GeneID" id="75107169"/>
<dbReference type="RefSeq" id="WP_074359445.1">
    <property type="nucleotide sequence ID" value="NZ_CP104550.1"/>
</dbReference>
<dbReference type="KEGG" id="mwo:MWSIV6_1569"/>
<dbReference type="GeneID" id="58979196"/>
<name>A0A9E7RU08_METWO</name>
<reference evidence="2 4" key="2">
    <citation type="submission" date="2023-12" db="EMBL/GenBank/DDBJ databases">
        <title>Phenotypic and Genomic Characterization of Methanothermobacter wolfeii Strain BSEL, a CO2-Capturing Archaeon with Minimal Nutrient Requirements.</title>
        <authorList>
            <person name="Ale Enriquez F."/>
            <person name="Ahring B.K."/>
        </authorList>
    </citation>
    <scope>NUCLEOTIDE SEQUENCE [LARGE SCALE GENOMIC DNA]</scope>
    <source>
        <strain evidence="2 4">BSEL-1</strain>
    </source>
</reference>
<evidence type="ECO:0000313" key="2">
    <source>
        <dbReference type="EMBL" id="MEJ8542157.1"/>
    </source>
</evidence>
<dbReference type="Proteomes" id="UP001369247">
    <property type="component" value="Unassembled WGS sequence"/>
</dbReference>
<dbReference type="Gene3D" id="3.30.420.130">
    <property type="entry name" value="Dinitrogenase iron-molybdenum cofactor biosynthesis domain"/>
    <property type="match status" value="1"/>
</dbReference>
<dbReference type="SUPFAM" id="SSF53146">
    <property type="entry name" value="Nitrogenase accessory factor-like"/>
    <property type="match status" value="1"/>
</dbReference>
<protein>
    <submittedName>
        <fullName evidence="3">NifB/NifX family molybdenum-iron cluster-binding protein</fullName>
    </submittedName>
</protein>
<feature type="domain" description="Dinitrogenase iron-molybdenum cofactor biosynthesis" evidence="1">
    <location>
        <begin position="14"/>
        <end position="102"/>
    </location>
</feature>
<gene>
    <name evidence="3" type="ORF">N5910_07915</name>
    <name evidence="2" type="ORF">U2150_01435</name>
</gene>
<accession>A0A9E7RU08</accession>
<dbReference type="EMBL" id="JAXUHJ010000003">
    <property type="protein sequence ID" value="MEJ8542157.1"/>
    <property type="molecule type" value="Genomic_DNA"/>
</dbReference>
<proteinExistence type="predicted"/>
<dbReference type="Proteomes" id="UP001065373">
    <property type="component" value="Chromosome"/>
</dbReference>
<reference evidence="3" key="1">
    <citation type="submission" date="2022-09" db="EMBL/GenBank/DDBJ databases">
        <title>Characterization of three MwoI isoschizomers from sequenced genome and metagenomes.</title>
        <authorList>
            <person name="Fomenkov A."/>
            <person name="Xu S.Y."/>
            <person name="Roberts R.J."/>
        </authorList>
    </citation>
    <scope>NUCLEOTIDE SEQUENCE</scope>
    <source>
        <strain evidence="3">DSM 2970</strain>
    </source>
</reference>
<dbReference type="PANTHER" id="PTHR42983">
    <property type="entry name" value="DINITROGENASE IRON-MOLYBDENUM COFACTOR PROTEIN-RELATED"/>
    <property type="match status" value="1"/>
</dbReference>
<sequence>MRICLPVIEDRGMDSRISEHFGKTPLFAFYDDETQKLEIIKINGKHGGGRLTPAEIILAAGVDLLLCANLGSKAVQVLSNHGVDVLTGARGTIAEVLESFKKGELKSGAENPCRKD</sequence>
<dbReference type="InterPro" id="IPR033913">
    <property type="entry name" value="MTH1175_dom"/>
</dbReference>
<dbReference type="InterPro" id="IPR036105">
    <property type="entry name" value="DiNase_FeMo-co_biosyn_sf"/>
</dbReference>
<evidence type="ECO:0000313" key="4">
    <source>
        <dbReference type="Proteomes" id="UP001369247"/>
    </source>
</evidence>
<dbReference type="Pfam" id="PF02579">
    <property type="entry name" value="Nitro_FeMo-Co"/>
    <property type="match status" value="1"/>
</dbReference>
<evidence type="ECO:0000313" key="3">
    <source>
        <dbReference type="EMBL" id="UXH31457.1"/>
    </source>
</evidence>
<dbReference type="EMBL" id="CP104550">
    <property type="protein sequence ID" value="UXH31457.1"/>
    <property type="molecule type" value="Genomic_DNA"/>
</dbReference>
<keyword evidence="4" id="KW-1185">Reference proteome</keyword>